<organism evidence="1 2">
    <name type="scientific">Pristionchus mayeri</name>
    <dbReference type="NCBI Taxonomy" id="1317129"/>
    <lineage>
        <taxon>Eukaryota</taxon>
        <taxon>Metazoa</taxon>
        <taxon>Ecdysozoa</taxon>
        <taxon>Nematoda</taxon>
        <taxon>Chromadorea</taxon>
        <taxon>Rhabditida</taxon>
        <taxon>Rhabditina</taxon>
        <taxon>Diplogasteromorpha</taxon>
        <taxon>Diplogasteroidea</taxon>
        <taxon>Neodiplogasteridae</taxon>
        <taxon>Pristionchus</taxon>
    </lineage>
</organism>
<feature type="non-terminal residue" evidence="1">
    <location>
        <position position="122"/>
    </location>
</feature>
<keyword evidence="2" id="KW-1185">Reference proteome</keyword>
<reference evidence="2" key="1">
    <citation type="submission" date="2022-10" db="EMBL/GenBank/DDBJ databases">
        <title>Genome assembly of Pristionchus species.</title>
        <authorList>
            <person name="Yoshida K."/>
            <person name="Sommer R.J."/>
        </authorList>
    </citation>
    <scope>NUCLEOTIDE SEQUENCE [LARGE SCALE GENOMIC DNA]</scope>
    <source>
        <strain evidence="2">RS5460</strain>
    </source>
</reference>
<comment type="caution">
    <text evidence="1">The sequence shown here is derived from an EMBL/GenBank/DDBJ whole genome shotgun (WGS) entry which is preliminary data.</text>
</comment>
<sequence length="122" mass="13379">RGSTAASASTRNADDARVGAVRHADLSETLRGMRLPLNLEADAEVRRKRSSSIHTFSCRAVPSTSNGTGTPPLLRPTRLFNEGRFDNLREPSRRASASGALHLDTSGRRLRFRMGGHTYTME</sequence>
<evidence type="ECO:0000313" key="1">
    <source>
        <dbReference type="EMBL" id="GMR56067.1"/>
    </source>
</evidence>
<protein>
    <submittedName>
        <fullName evidence="1">Uncharacterized protein</fullName>
    </submittedName>
</protein>
<name>A0AAN5I820_9BILA</name>
<evidence type="ECO:0000313" key="2">
    <source>
        <dbReference type="Proteomes" id="UP001328107"/>
    </source>
</evidence>
<accession>A0AAN5I820</accession>
<dbReference type="Proteomes" id="UP001328107">
    <property type="component" value="Unassembled WGS sequence"/>
</dbReference>
<dbReference type="AlphaFoldDB" id="A0AAN5I820"/>
<proteinExistence type="predicted"/>
<dbReference type="EMBL" id="BTRK01000005">
    <property type="protein sequence ID" value="GMR56067.1"/>
    <property type="molecule type" value="Genomic_DNA"/>
</dbReference>
<gene>
    <name evidence="1" type="ORF">PMAYCL1PPCAC_26262</name>
</gene>
<feature type="non-terminal residue" evidence="1">
    <location>
        <position position="1"/>
    </location>
</feature>